<evidence type="ECO:0000256" key="2">
    <source>
        <dbReference type="ARBA" id="ARBA00023125"/>
    </source>
</evidence>
<evidence type="ECO:0000256" key="3">
    <source>
        <dbReference type="ARBA" id="ARBA00023163"/>
    </source>
</evidence>
<accession>A0AAN0JPG0</accession>
<dbReference type="InterPro" id="IPR051575">
    <property type="entry name" value="Myb-like_DNA-bd"/>
</dbReference>
<dbReference type="SMART" id="SM00717">
    <property type="entry name" value="SANT"/>
    <property type="match status" value="2"/>
</dbReference>
<name>A0AAN0JPG0_AMPQE</name>
<feature type="coiled-coil region" evidence="5">
    <location>
        <begin position="24"/>
        <end position="58"/>
    </location>
</feature>
<evidence type="ECO:0000259" key="6">
    <source>
        <dbReference type="PROSITE" id="PS50090"/>
    </source>
</evidence>
<dbReference type="GO" id="GO:0000978">
    <property type="term" value="F:RNA polymerase II cis-regulatory region sequence-specific DNA binding"/>
    <property type="evidence" value="ECO:0007669"/>
    <property type="project" value="TreeGrafter"/>
</dbReference>
<dbReference type="KEGG" id="aqu:109587113"/>
<dbReference type="Gene3D" id="1.10.10.60">
    <property type="entry name" value="Homeodomain-like"/>
    <property type="match status" value="1"/>
</dbReference>
<keyword evidence="2" id="KW-0238">DNA-binding</keyword>
<feature type="domain" description="Myb-like" evidence="6">
    <location>
        <begin position="202"/>
        <end position="246"/>
    </location>
</feature>
<dbReference type="InterPro" id="IPR001005">
    <property type="entry name" value="SANT/Myb"/>
</dbReference>
<dbReference type="PANTHER" id="PTHR46621:SF1">
    <property type="entry name" value="SNRNA-ACTIVATING PROTEIN COMPLEX SUBUNIT 4"/>
    <property type="match status" value="1"/>
</dbReference>
<dbReference type="PROSITE" id="PS50090">
    <property type="entry name" value="MYB_LIKE"/>
    <property type="match status" value="1"/>
</dbReference>
<dbReference type="GO" id="GO:0019185">
    <property type="term" value="C:snRNA-activating protein complex"/>
    <property type="evidence" value="ECO:0007669"/>
    <property type="project" value="TreeGrafter"/>
</dbReference>
<evidence type="ECO:0000313" key="7">
    <source>
        <dbReference type="EnsemblMetazoa" id="XP_019858899.1"/>
    </source>
</evidence>
<evidence type="ECO:0000313" key="8">
    <source>
        <dbReference type="Proteomes" id="UP000007879"/>
    </source>
</evidence>
<keyword evidence="4" id="KW-0539">Nucleus</keyword>
<dbReference type="PANTHER" id="PTHR46621">
    <property type="entry name" value="SNRNA-ACTIVATING PROTEIN COMPLEX SUBUNIT 4"/>
    <property type="match status" value="1"/>
</dbReference>
<dbReference type="CDD" id="cd00167">
    <property type="entry name" value="SANT"/>
    <property type="match status" value="1"/>
</dbReference>
<dbReference type="GO" id="GO:0042796">
    <property type="term" value="P:snRNA transcription by RNA polymerase III"/>
    <property type="evidence" value="ECO:0007669"/>
    <property type="project" value="TreeGrafter"/>
</dbReference>
<protein>
    <recommendedName>
        <fullName evidence="6">Myb-like domain-containing protein</fullName>
    </recommendedName>
</protein>
<reference evidence="8" key="1">
    <citation type="journal article" date="2010" name="Nature">
        <title>The Amphimedon queenslandica genome and the evolution of animal complexity.</title>
        <authorList>
            <person name="Srivastava M."/>
            <person name="Simakov O."/>
            <person name="Chapman J."/>
            <person name="Fahey B."/>
            <person name="Gauthier M.E."/>
            <person name="Mitros T."/>
            <person name="Richards G.S."/>
            <person name="Conaco C."/>
            <person name="Dacre M."/>
            <person name="Hellsten U."/>
            <person name="Larroux C."/>
            <person name="Putnam N.H."/>
            <person name="Stanke M."/>
            <person name="Adamska M."/>
            <person name="Darling A."/>
            <person name="Degnan S.M."/>
            <person name="Oakley T.H."/>
            <person name="Plachetzki D.C."/>
            <person name="Zhai Y."/>
            <person name="Adamski M."/>
            <person name="Calcino A."/>
            <person name="Cummins S.F."/>
            <person name="Goodstein D.M."/>
            <person name="Harris C."/>
            <person name="Jackson D.J."/>
            <person name="Leys S.P."/>
            <person name="Shu S."/>
            <person name="Woodcroft B.J."/>
            <person name="Vervoort M."/>
            <person name="Kosik K.S."/>
            <person name="Manning G."/>
            <person name="Degnan B.M."/>
            <person name="Rokhsar D.S."/>
        </authorList>
    </citation>
    <scope>NUCLEOTIDE SEQUENCE [LARGE SCALE GENOMIC DNA]</scope>
</reference>
<keyword evidence="3" id="KW-0804">Transcription</keyword>
<dbReference type="SUPFAM" id="SSF46689">
    <property type="entry name" value="Homeodomain-like"/>
    <property type="match status" value="1"/>
</dbReference>
<dbReference type="InterPro" id="IPR009057">
    <property type="entry name" value="Homeodomain-like_sf"/>
</dbReference>
<reference evidence="7" key="2">
    <citation type="submission" date="2024-06" db="UniProtKB">
        <authorList>
            <consortium name="EnsemblMetazoa"/>
        </authorList>
    </citation>
    <scope>IDENTIFICATION</scope>
</reference>
<dbReference type="EnsemblMetazoa" id="XM_020003340.1">
    <property type="protein sequence ID" value="XP_019858899.1"/>
    <property type="gene ID" value="LOC109587113"/>
</dbReference>
<dbReference type="Proteomes" id="UP000007879">
    <property type="component" value="Unassembled WGS sequence"/>
</dbReference>
<proteinExistence type="predicted"/>
<dbReference type="GO" id="GO:0001006">
    <property type="term" value="F:RNA polymerase III type 3 promoter sequence-specific DNA binding"/>
    <property type="evidence" value="ECO:0007669"/>
    <property type="project" value="TreeGrafter"/>
</dbReference>
<keyword evidence="1" id="KW-0805">Transcription regulation</keyword>
<dbReference type="RefSeq" id="XP_019858899.1">
    <property type="nucleotide sequence ID" value="XM_020003340.1"/>
</dbReference>
<evidence type="ECO:0000256" key="1">
    <source>
        <dbReference type="ARBA" id="ARBA00023015"/>
    </source>
</evidence>
<evidence type="ECO:0000256" key="5">
    <source>
        <dbReference type="SAM" id="Coils"/>
    </source>
</evidence>
<evidence type="ECO:0000256" key="4">
    <source>
        <dbReference type="ARBA" id="ARBA00023242"/>
    </source>
</evidence>
<keyword evidence="8" id="KW-1185">Reference proteome</keyword>
<organism evidence="7 8">
    <name type="scientific">Amphimedon queenslandica</name>
    <name type="common">Sponge</name>
    <dbReference type="NCBI Taxonomy" id="400682"/>
    <lineage>
        <taxon>Eukaryota</taxon>
        <taxon>Metazoa</taxon>
        <taxon>Porifera</taxon>
        <taxon>Demospongiae</taxon>
        <taxon>Heteroscleromorpha</taxon>
        <taxon>Haplosclerida</taxon>
        <taxon>Niphatidae</taxon>
        <taxon>Amphimedon</taxon>
    </lineage>
</organism>
<keyword evidence="5" id="KW-0175">Coiled coil</keyword>
<dbReference type="GO" id="GO:0042795">
    <property type="term" value="P:snRNA transcription by RNA polymerase II"/>
    <property type="evidence" value="ECO:0007669"/>
    <property type="project" value="TreeGrafter"/>
</dbReference>
<sequence>MEVGYPNTRGISVLEQLKLCLSHNIQLQAQLEAFLKQLDQALKRNADEQAKAEILSKNQIRYPKCSIMSFMKPRAKTPYFVDMNLKCPPRNKDAEEMKDKLSEVFINPTIWLKNDDKKLIVGVRQKNLERLSRPIQQRMLLSDVTIDELKELQAQITELKTKNAHQLLVHSDDLDWNTIAYEQFNSEHSAYDCYLRYKHFLQASVNHKEWMPNEVWRLNELAKKYDGYNWEAIATELNTGRTAVQCLRCYKTSSHLLSKKYVTFH</sequence>
<dbReference type="AlphaFoldDB" id="A0AAN0JPG0"/>
<dbReference type="GeneID" id="109587113"/>